<name>A0ABP9TQN4_9MICC</name>
<evidence type="ECO:0000313" key="1">
    <source>
        <dbReference type="EMBL" id="GAA5227290.1"/>
    </source>
</evidence>
<keyword evidence="2" id="KW-1185">Reference proteome</keyword>
<dbReference type="InterPro" id="IPR023214">
    <property type="entry name" value="HAD_sf"/>
</dbReference>
<evidence type="ECO:0000313" key="2">
    <source>
        <dbReference type="Proteomes" id="UP001501257"/>
    </source>
</evidence>
<organism evidence="1 2">
    <name type="scientific">Paeniglutamicibacter antarcticus</name>
    <dbReference type="NCBI Taxonomy" id="494023"/>
    <lineage>
        <taxon>Bacteria</taxon>
        <taxon>Bacillati</taxon>
        <taxon>Actinomycetota</taxon>
        <taxon>Actinomycetes</taxon>
        <taxon>Micrococcales</taxon>
        <taxon>Micrococcaceae</taxon>
        <taxon>Paeniglutamicibacter</taxon>
    </lineage>
</organism>
<protein>
    <submittedName>
        <fullName evidence="1">HAD hydrolase-like protein</fullName>
    </submittedName>
</protein>
<comment type="caution">
    <text evidence="1">The sequence shown here is derived from an EMBL/GenBank/DDBJ whole genome shotgun (WGS) entry which is preliminary data.</text>
</comment>
<proteinExistence type="predicted"/>
<dbReference type="Proteomes" id="UP001501257">
    <property type="component" value="Unassembled WGS sequence"/>
</dbReference>
<dbReference type="Pfam" id="PF13242">
    <property type="entry name" value="Hydrolase_like"/>
    <property type="match status" value="1"/>
</dbReference>
<dbReference type="InterPro" id="IPR006357">
    <property type="entry name" value="HAD-SF_hydro_IIA"/>
</dbReference>
<accession>A0ABP9TQN4</accession>
<dbReference type="PANTHER" id="PTHR19288">
    <property type="entry name" value="4-NITROPHENYLPHOSPHATASE-RELATED"/>
    <property type="match status" value="1"/>
</dbReference>
<dbReference type="SUPFAM" id="SSF56784">
    <property type="entry name" value="HAD-like"/>
    <property type="match status" value="1"/>
</dbReference>
<dbReference type="EMBL" id="BAABLK010000028">
    <property type="protein sequence ID" value="GAA5227290.1"/>
    <property type="molecule type" value="Genomic_DNA"/>
</dbReference>
<dbReference type="PANTHER" id="PTHR19288:SF95">
    <property type="entry name" value="D-GLYCEROL 3-PHOSPHATE PHOSPHATASE"/>
    <property type="match status" value="1"/>
</dbReference>
<dbReference type="NCBIfam" id="TIGR01460">
    <property type="entry name" value="HAD-SF-IIA"/>
    <property type="match status" value="1"/>
</dbReference>
<gene>
    <name evidence="1" type="ORF">GCM10025778_18230</name>
</gene>
<dbReference type="RefSeq" id="WP_210101274.1">
    <property type="nucleotide sequence ID" value="NZ_BAABLK010000028.1"/>
</dbReference>
<dbReference type="Pfam" id="PF13344">
    <property type="entry name" value="Hydrolase_6"/>
    <property type="match status" value="1"/>
</dbReference>
<sequence length="330" mass="34768">MLISGFDALLSDLDGVVYAGNEAIPKAIEALNRLEENSVALAYITNNASRSPGAVAEHLRRLGAPASAEQVFGSADVGAELLAQKVPQGSKVLVIGSAYLRDCVSSFGMEIVPSHLDEPHGVIQGFDPSIGWKDLAEAAFAINGGAIWVATNTDRTIPRAEGIAPGNGSLVKAVRSATTVEPLVAGKPGPWLFRRAAETFEAVRPLVVGDRLDTDILGGNNAGYKTVLVLTGVDTARAALTARSAERPNYIITDLAGLYEDYPVIEVTGFGVRCGGATASVNGHTITIDGDESDLDSWRAASQAWWLAHPKQEHVDEPDLEFSANVATKP</sequence>
<dbReference type="InterPro" id="IPR036412">
    <property type="entry name" value="HAD-like_sf"/>
</dbReference>
<reference evidence="2" key="1">
    <citation type="journal article" date="2019" name="Int. J. Syst. Evol. Microbiol.">
        <title>The Global Catalogue of Microorganisms (GCM) 10K type strain sequencing project: providing services to taxonomists for standard genome sequencing and annotation.</title>
        <authorList>
            <consortium name="The Broad Institute Genomics Platform"/>
            <consortium name="The Broad Institute Genome Sequencing Center for Infectious Disease"/>
            <person name="Wu L."/>
            <person name="Ma J."/>
        </authorList>
    </citation>
    <scope>NUCLEOTIDE SEQUENCE [LARGE SCALE GENOMIC DNA]</scope>
    <source>
        <strain evidence="2">JCM 18952</strain>
    </source>
</reference>
<dbReference type="Gene3D" id="3.40.50.1000">
    <property type="entry name" value="HAD superfamily/HAD-like"/>
    <property type="match status" value="2"/>
</dbReference>